<organism evidence="4 5">
    <name type="scientific">Bacillus pseudomycoides</name>
    <dbReference type="NCBI Taxonomy" id="64104"/>
    <lineage>
        <taxon>Bacteria</taxon>
        <taxon>Bacillati</taxon>
        <taxon>Bacillota</taxon>
        <taxon>Bacilli</taxon>
        <taxon>Bacillales</taxon>
        <taxon>Bacillaceae</taxon>
        <taxon>Bacillus</taxon>
        <taxon>Bacillus cereus group</taxon>
    </lineage>
</organism>
<dbReference type="Proteomes" id="UP000195321">
    <property type="component" value="Unassembled WGS sequence"/>
</dbReference>
<dbReference type="Pfam" id="PF12804">
    <property type="entry name" value="NTP_transf_3"/>
    <property type="match status" value="1"/>
</dbReference>
<name>A0A1Y3MR07_9BACI</name>
<dbReference type="SUPFAM" id="SSF53448">
    <property type="entry name" value="Nucleotide-diphospho-sugar transferases"/>
    <property type="match status" value="1"/>
</dbReference>
<feature type="domain" description="MobA-like NTP transferase" evidence="3">
    <location>
        <begin position="3"/>
        <end position="77"/>
    </location>
</feature>
<gene>
    <name evidence="4" type="ORF">BW425_05125</name>
</gene>
<dbReference type="GO" id="GO:0016779">
    <property type="term" value="F:nucleotidyltransferase activity"/>
    <property type="evidence" value="ECO:0007669"/>
    <property type="project" value="UniProtKB-KW"/>
</dbReference>
<dbReference type="EMBL" id="MWPX01000003">
    <property type="protein sequence ID" value="OUM50002.1"/>
    <property type="molecule type" value="Genomic_DNA"/>
</dbReference>
<accession>A0A1Y3MR07</accession>
<dbReference type="CDD" id="cd02523">
    <property type="entry name" value="PC_cytidylyltransferase"/>
    <property type="match status" value="1"/>
</dbReference>
<reference evidence="4 5" key="1">
    <citation type="submission" date="2017-02" db="EMBL/GenBank/DDBJ databases">
        <title>Bacillus pseudomycoides isolate FSL K6-0042.</title>
        <authorList>
            <person name="Kovac J."/>
        </authorList>
    </citation>
    <scope>NUCLEOTIDE SEQUENCE [LARGE SCALE GENOMIC DNA]</scope>
    <source>
        <strain evidence="4 5">FSL K6-0042</strain>
    </source>
</reference>
<dbReference type="InterPro" id="IPR029044">
    <property type="entry name" value="Nucleotide-diphossugar_trans"/>
</dbReference>
<dbReference type="PANTHER" id="PTHR43584:SF5">
    <property type="entry name" value="PROTEIN LICC"/>
    <property type="match status" value="1"/>
</dbReference>
<proteinExistence type="predicted"/>
<keyword evidence="2 4" id="KW-0548">Nucleotidyltransferase</keyword>
<dbReference type="RefSeq" id="WP_088093760.1">
    <property type="nucleotide sequence ID" value="NZ_JBALMA010000059.1"/>
</dbReference>
<sequence>MRAILLAAGMGTRLRPLTLTTPKSLVEVNGKPMLERQIEYLQEIGVEEIIVVTGYLAEKFDYLVEKYNVKLVHNDKYNVYNNIYTMYLVREYLQDAYVMDADVYLHRNIFIENPESSLYFSAKKEDFRNEWIIKHDEHRKVYDIEIGDGNDDYILCGISYWSKEDGIHIVKKLEEVVNQEDFSELYWDNIVKDNIQELNVHLYKIGSNDSFEIDSALDLKKVEEKLAVLAK</sequence>
<evidence type="ECO:0000259" key="3">
    <source>
        <dbReference type="Pfam" id="PF12804"/>
    </source>
</evidence>
<protein>
    <submittedName>
        <fullName evidence="4">CTP--phosphocholine cytidylyltransferase</fullName>
    </submittedName>
</protein>
<dbReference type="InterPro" id="IPR025877">
    <property type="entry name" value="MobA-like_NTP_Trfase"/>
</dbReference>
<evidence type="ECO:0000313" key="4">
    <source>
        <dbReference type="EMBL" id="OUM50002.1"/>
    </source>
</evidence>
<evidence type="ECO:0000256" key="1">
    <source>
        <dbReference type="ARBA" id="ARBA00022679"/>
    </source>
</evidence>
<dbReference type="Gene3D" id="3.90.550.10">
    <property type="entry name" value="Spore Coat Polysaccharide Biosynthesis Protein SpsA, Chain A"/>
    <property type="match status" value="1"/>
</dbReference>
<evidence type="ECO:0000313" key="5">
    <source>
        <dbReference type="Proteomes" id="UP000195321"/>
    </source>
</evidence>
<dbReference type="InterPro" id="IPR050065">
    <property type="entry name" value="GlmU-like"/>
</dbReference>
<dbReference type="PANTHER" id="PTHR43584">
    <property type="entry name" value="NUCLEOTIDYL TRANSFERASE"/>
    <property type="match status" value="1"/>
</dbReference>
<keyword evidence="1 4" id="KW-0808">Transferase</keyword>
<dbReference type="InterPro" id="IPR017189">
    <property type="entry name" value="CTP-phospocholine_CTT"/>
</dbReference>
<dbReference type="PIRSF" id="PIRSF037382">
    <property type="entry name" value="CCT_LicC"/>
    <property type="match status" value="1"/>
</dbReference>
<evidence type="ECO:0000256" key="2">
    <source>
        <dbReference type="ARBA" id="ARBA00022695"/>
    </source>
</evidence>
<comment type="caution">
    <text evidence="4">The sequence shown here is derived from an EMBL/GenBank/DDBJ whole genome shotgun (WGS) entry which is preliminary data.</text>
</comment>
<dbReference type="AlphaFoldDB" id="A0A1Y3MR07"/>